<keyword evidence="10 11" id="KW-0472">Membrane</keyword>
<comment type="similarity">
    <text evidence="2 11">Belongs to the SecG family.</text>
</comment>
<evidence type="ECO:0000256" key="10">
    <source>
        <dbReference type="ARBA" id="ARBA00023136"/>
    </source>
</evidence>
<reference evidence="13 14" key="1">
    <citation type="submission" date="2018-06" db="EMBL/GenBank/DDBJ databases">
        <authorList>
            <consortium name="Pathogen Informatics"/>
            <person name="Doyle S."/>
        </authorList>
    </citation>
    <scope>NUCLEOTIDE SEQUENCE [LARGE SCALE GENOMIC DNA]</scope>
    <source>
        <strain evidence="13 14">NCTC13093</strain>
    </source>
</reference>
<keyword evidence="14" id="KW-1185">Reference proteome</keyword>
<dbReference type="PANTHER" id="PTHR34182">
    <property type="entry name" value="PROTEIN-EXPORT MEMBRANE PROTEIN SECG"/>
    <property type="match status" value="1"/>
</dbReference>
<accession>A0A2X0WLQ0</accession>
<dbReference type="Proteomes" id="UP000250086">
    <property type="component" value="Unassembled WGS sequence"/>
</dbReference>
<comment type="function">
    <text evidence="11">Involved in protein export. Participates in an early event of protein translocation.</text>
</comment>
<name>A0A2X0WLQ0_9GAMM</name>
<keyword evidence="6 11" id="KW-0812">Transmembrane</keyword>
<dbReference type="GO" id="GO:0065002">
    <property type="term" value="P:intracellular protein transmembrane transport"/>
    <property type="evidence" value="ECO:0007669"/>
    <property type="project" value="TreeGrafter"/>
</dbReference>
<dbReference type="OrthoDB" id="9813947at2"/>
<keyword evidence="9 11" id="KW-0811">Translocation</keyword>
<keyword evidence="4 11" id="KW-0813">Transport</keyword>
<evidence type="ECO:0000256" key="12">
    <source>
        <dbReference type="SAM" id="MobiDB-lite"/>
    </source>
</evidence>
<feature type="compositionally biased region" description="Polar residues" evidence="12">
    <location>
        <begin position="88"/>
        <end position="97"/>
    </location>
</feature>
<sequence>MYEIVIVLFLIVAIAMVALILIQQGKGAGMGASFGAGASNTVFGSAGSGGFLTRATWACVILFFGICLFIGWMQKNAHQTTDSFSNLETETTATQSAAPEAVTEDIPVVSETDAPTVDDTNDKK</sequence>
<evidence type="ECO:0000256" key="3">
    <source>
        <dbReference type="ARBA" id="ARBA00017876"/>
    </source>
</evidence>
<evidence type="ECO:0000256" key="5">
    <source>
        <dbReference type="ARBA" id="ARBA00022475"/>
    </source>
</evidence>
<feature type="transmembrane region" description="Helical" evidence="11">
    <location>
        <begin position="51"/>
        <end position="72"/>
    </location>
</feature>
<keyword evidence="5 11" id="KW-1003">Cell membrane</keyword>
<comment type="caution">
    <text evidence="11">Lacks conserved residue(s) required for the propagation of feature annotation.</text>
</comment>
<evidence type="ECO:0000256" key="9">
    <source>
        <dbReference type="ARBA" id="ARBA00023010"/>
    </source>
</evidence>
<feature type="region of interest" description="Disordered" evidence="12">
    <location>
        <begin position="88"/>
        <end position="124"/>
    </location>
</feature>
<dbReference type="GO" id="GO:0015450">
    <property type="term" value="F:protein-transporting ATPase activity"/>
    <property type="evidence" value="ECO:0007669"/>
    <property type="project" value="UniProtKB-UniRule"/>
</dbReference>
<dbReference type="PRINTS" id="PR01651">
    <property type="entry name" value="SECGEXPORT"/>
</dbReference>
<evidence type="ECO:0000256" key="7">
    <source>
        <dbReference type="ARBA" id="ARBA00022927"/>
    </source>
</evidence>
<dbReference type="GO" id="GO:0009306">
    <property type="term" value="P:protein secretion"/>
    <property type="evidence" value="ECO:0007669"/>
    <property type="project" value="UniProtKB-UniRule"/>
</dbReference>
<dbReference type="NCBIfam" id="TIGR00810">
    <property type="entry name" value="secG"/>
    <property type="match status" value="1"/>
</dbReference>
<evidence type="ECO:0000256" key="1">
    <source>
        <dbReference type="ARBA" id="ARBA00004651"/>
    </source>
</evidence>
<evidence type="ECO:0000256" key="6">
    <source>
        <dbReference type="ARBA" id="ARBA00022692"/>
    </source>
</evidence>
<gene>
    <name evidence="13" type="primary">secG</name>
    <name evidence="13" type="ORF">NCTC13093_01394</name>
</gene>
<dbReference type="RefSeq" id="WP_113744112.1">
    <property type="nucleotide sequence ID" value="NZ_UAPU01000007.1"/>
</dbReference>
<dbReference type="GO" id="GO:0005886">
    <property type="term" value="C:plasma membrane"/>
    <property type="evidence" value="ECO:0007669"/>
    <property type="project" value="UniProtKB-SubCell"/>
</dbReference>
<keyword evidence="8 11" id="KW-1133">Transmembrane helix</keyword>
<dbReference type="AlphaFoldDB" id="A0A2X0WLQ0"/>
<proteinExistence type="inferred from homology"/>
<dbReference type="Pfam" id="PF03840">
    <property type="entry name" value="SecG"/>
    <property type="match status" value="1"/>
</dbReference>
<evidence type="ECO:0000256" key="11">
    <source>
        <dbReference type="RuleBase" id="RU365087"/>
    </source>
</evidence>
<comment type="subcellular location">
    <subcellularLocation>
        <location evidence="1 11">Cell membrane</location>
        <topology evidence="1 11">Multi-pass membrane protein</topology>
    </subcellularLocation>
</comment>
<evidence type="ECO:0000313" key="14">
    <source>
        <dbReference type="Proteomes" id="UP000250086"/>
    </source>
</evidence>
<evidence type="ECO:0000256" key="4">
    <source>
        <dbReference type="ARBA" id="ARBA00022448"/>
    </source>
</evidence>
<evidence type="ECO:0000256" key="2">
    <source>
        <dbReference type="ARBA" id="ARBA00008445"/>
    </source>
</evidence>
<evidence type="ECO:0000256" key="8">
    <source>
        <dbReference type="ARBA" id="ARBA00022989"/>
    </source>
</evidence>
<dbReference type="PANTHER" id="PTHR34182:SF1">
    <property type="entry name" value="PROTEIN-EXPORT MEMBRANE PROTEIN SECG"/>
    <property type="match status" value="1"/>
</dbReference>
<keyword evidence="7 11" id="KW-0653">Protein transport</keyword>
<organism evidence="13 14">
    <name type="scientific">Anaerobiospirillum thomasii</name>
    <dbReference type="NCBI Taxonomy" id="179995"/>
    <lineage>
        <taxon>Bacteria</taxon>
        <taxon>Pseudomonadati</taxon>
        <taxon>Pseudomonadota</taxon>
        <taxon>Gammaproteobacteria</taxon>
        <taxon>Aeromonadales</taxon>
        <taxon>Succinivibrionaceae</taxon>
        <taxon>Anaerobiospirillum</taxon>
    </lineage>
</organism>
<dbReference type="InterPro" id="IPR004692">
    <property type="entry name" value="SecG"/>
</dbReference>
<dbReference type="EMBL" id="UAPV01000001">
    <property type="protein sequence ID" value="SPT69996.1"/>
    <property type="molecule type" value="Genomic_DNA"/>
</dbReference>
<dbReference type="GO" id="GO:0043952">
    <property type="term" value="P:protein transport by the Sec complex"/>
    <property type="evidence" value="ECO:0007669"/>
    <property type="project" value="TreeGrafter"/>
</dbReference>
<protein>
    <recommendedName>
        <fullName evidence="3 11">Protein-export membrane protein SecG</fullName>
    </recommendedName>
</protein>
<evidence type="ECO:0000313" key="13">
    <source>
        <dbReference type="EMBL" id="SPT69996.1"/>
    </source>
</evidence>